<accession>A0A0A9E2X7</accession>
<name>A0A0A9E2X7_ARUDO</name>
<sequence length="47" mass="5464">MCTHEDLQYLERIKQVTIAHLMGWIERVLESPQCHLRPWSLGTLAGC</sequence>
<organism evidence="1">
    <name type="scientific">Arundo donax</name>
    <name type="common">Giant reed</name>
    <name type="synonym">Donax arundinaceus</name>
    <dbReference type="NCBI Taxonomy" id="35708"/>
    <lineage>
        <taxon>Eukaryota</taxon>
        <taxon>Viridiplantae</taxon>
        <taxon>Streptophyta</taxon>
        <taxon>Embryophyta</taxon>
        <taxon>Tracheophyta</taxon>
        <taxon>Spermatophyta</taxon>
        <taxon>Magnoliopsida</taxon>
        <taxon>Liliopsida</taxon>
        <taxon>Poales</taxon>
        <taxon>Poaceae</taxon>
        <taxon>PACMAD clade</taxon>
        <taxon>Arundinoideae</taxon>
        <taxon>Arundineae</taxon>
        <taxon>Arundo</taxon>
    </lineage>
</organism>
<evidence type="ECO:0000313" key="1">
    <source>
        <dbReference type="EMBL" id="JAD94406.1"/>
    </source>
</evidence>
<dbReference type="AlphaFoldDB" id="A0A0A9E2X7"/>
<proteinExistence type="predicted"/>
<reference evidence="1" key="2">
    <citation type="journal article" date="2015" name="Data Brief">
        <title>Shoot transcriptome of the giant reed, Arundo donax.</title>
        <authorList>
            <person name="Barrero R.A."/>
            <person name="Guerrero F.D."/>
            <person name="Moolhuijzen P."/>
            <person name="Goolsby J.A."/>
            <person name="Tidwell J."/>
            <person name="Bellgard S.E."/>
            <person name="Bellgard M.I."/>
        </authorList>
    </citation>
    <scope>NUCLEOTIDE SEQUENCE</scope>
    <source>
        <tissue evidence="1">Shoot tissue taken approximately 20 cm above the soil surface</tissue>
    </source>
</reference>
<dbReference type="EMBL" id="GBRH01203489">
    <property type="protein sequence ID" value="JAD94406.1"/>
    <property type="molecule type" value="Transcribed_RNA"/>
</dbReference>
<protein>
    <submittedName>
        <fullName evidence="1">Uncharacterized protein</fullName>
    </submittedName>
</protein>
<reference evidence="1" key="1">
    <citation type="submission" date="2014-09" db="EMBL/GenBank/DDBJ databases">
        <authorList>
            <person name="Magalhaes I.L.F."/>
            <person name="Oliveira U."/>
            <person name="Santos F.R."/>
            <person name="Vidigal T.H.D.A."/>
            <person name="Brescovit A.D."/>
            <person name="Santos A.J."/>
        </authorList>
    </citation>
    <scope>NUCLEOTIDE SEQUENCE</scope>
    <source>
        <tissue evidence="1">Shoot tissue taken approximately 20 cm above the soil surface</tissue>
    </source>
</reference>